<keyword evidence="6 7" id="KW-0472">Membrane</keyword>
<proteinExistence type="inferred from homology"/>
<organism evidence="8 9">
    <name type="scientific">Criibacterium bergeronii</name>
    <dbReference type="NCBI Taxonomy" id="1871336"/>
    <lineage>
        <taxon>Bacteria</taxon>
        <taxon>Bacillati</taxon>
        <taxon>Bacillota</taxon>
        <taxon>Clostridia</taxon>
        <taxon>Peptostreptococcales</taxon>
        <taxon>Filifactoraceae</taxon>
        <taxon>Criibacterium</taxon>
    </lineage>
</organism>
<sequence length="184" mass="20229">MIYLQLFIQFMKIGVMSFGGGYVAIPLIQNQIVNTNQWITMKEFSDLITIAEMTPGPIAINSATFVGYKVGGYLGAVLASIGVIFPSLFIVSILFLIYNKYKDISMMSGVLGCMRAVVVVLIADAAFSFFNLMAFEGRFADISSIDKFSLTTFILALIALRKFKLSPILVMLACGLARLFTLMI</sequence>
<evidence type="ECO:0000256" key="7">
    <source>
        <dbReference type="SAM" id="Phobius"/>
    </source>
</evidence>
<evidence type="ECO:0000256" key="6">
    <source>
        <dbReference type="ARBA" id="ARBA00023136"/>
    </source>
</evidence>
<protein>
    <submittedName>
        <fullName evidence="8">Chromate transporter</fullName>
    </submittedName>
</protein>
<dbReference type="PANTHER" id="PTHR43663">
    <property type="entry name" value="CHROMATE TRANSPORT PROTEIN-RELATED"/>
    <property type="match status" value="1"/>
</dbReference>
<reference evidence="8 9" key="1">
    <citation type="journal article" date="2016" name="Genome Announc.">
        <title>Draft Genome Sequence of Criibacterium bergeronii gen. nov., sp. nov., Strain CCRI-22567T, Isolated from a Vaginal Sample from a Woman with Bacterial Vaginosis.</title>
        <authorList>
            <person name="Maheux A.F."/>
            <person name="Berube E."/>
            <person name="Boudreau D.K."/>
            <person name="Raymond F."/>
            <person name="Corbeil J."/>
            <person name="Roy P.H."/>
            <person name="Boissinot M."/>
            <person name="Omar R.F."/>
        </authorList>
    </citation>
    <scope>NUCLEOTIDE SEQUENCE [LARGE SCALE GENOMIC DNA]</scope>
    <source>
        <strain evidence="8 9">CCRI-22567</strain>
    </source>
</reference>
<feature type="transmembrane region" description="Helical" evidence="7">
    <location>
        <begin position="110"/>
        <end position="130"/>
    </location>
</feature>
<accession>A0A371IKA8</accession>
<dbReference type="PANTHER" id="PTHR43663:SF1">
    <property type="entry name" value="CHROMATE TRANSPORTER"/>
    <property type="match status" value="1"/>
</dbReference>
<dbReference type="AlphaFoldDB" id="A0A371IKA8"/>
<evidence type="ECO:0000256" key="5">
    <source>
        <dbReference type="ARBA" id="ARBA00022989"/>
    </source>
</evidence>
<dbReference type="GO" id="GO:0015109">
    <property type="term" value="F:chromate transmembrane transporter activity"/>
    <property type="evidence" value="ECO:0007669"/>
    <property type="project" value="InterPro"/>
</dbReference>
<feature type="transmembrane region" description="Helical" evidence="7">
    <location>
        <begin position="74"/>
        <end position="98"/>
    </location>
</feature>
<evidence type="ECO:0000256" key="2">
    <source>
        <dbReference type="ARBA" id="ARBA00005262"/>
    </source>
</evidence>
<dbReference type="EMBL" id="MBEW02000018">
    <property type="protein sequence ID" value="RDY20896.1"/>
    <property type="molecule type" value="Genomic_DNA"/>
</dbReference>
<name>A0A371IKA8_9FIRM</name>
<keyword evidence="5 7" id="KW-1133">Transmembrane helix</keyword>
<evidence type="ECO:0000256" key="1">
    <source>
        <dbReference type="ARBA" id="ARBA00004651"/>
    </source>
</evidence>
<dbReference type="GO" id="GO:0005886">
    <property type="term" value="C:plasma membrane"/>
    <property type="evidence" value="ECO:0007669"/>
    <property type="project" value="UniProtKB-SubCell"/>
</dbReference>
<gene>
    <name evidence="8" type="ORF">BBG48_007885</name>
</gene>
<dbReference type="STRING" id="1871336.BBG48_04275"/>
<dbReference type="RefSeq" id="WP_068913838.1">
    <property type="nucleotide sequence ID" value="NZ_MBEW02000018.1"/>
</dbReference>
<evidence type="ECO:0000313" key="8">
    <source>
        <dbReference type="EMBL" id="RDY20896.1"/>
    </source>
</evidence>
<dbReference type="Pfam" id="PF02417">
    <property type="entry name" value="Chromate_transp"/>
    <property type="match status" value="1"/>
</dbReference>
<dbReference type="InterPro" id="IPR003370">
    <property type="entry name" value="Chromate_transpt"/>
</dbReference>
<feature type="transmembrane region" description="Helical" evidence="7">
    <location>
        <begin position="167"/>
        <end position="183"/>
    </location>
</feature>
<comment type="similarity">
    <text evidence="2">Belongs to the chromate ion transporter (CHR) (TC 2.A.51) family.</text>
</comment>
<evidence type="ECO:0000313" key="9">
    <source>
        <dbReference type="Proteomes" id="UP000093352"/>
    </source>
</evidence>
<dbReference type="InterPro" id="IPR052518">
    <property type="entry name" value="CHR_Transporter"/>
</dbReference>
<keyword evidence="9" id="KW-1185">Reference proteome</keyword>
<evidence type="ECO:0000256" key="3">
    <source>
        <dbReference type="ARBA" id="ARBA00022475"/>
    </source>
</evidence>
<feature type="transmembrane region" description="Helical" evidence="7">
    <location>
        <begin position="6"/>
        <end position="27"/>
    </location>
</feature>
<dbReference type="Proteomes" id="UP000093352">
    <property type="component" value="Unassembled WGS sequence"/>
</dbReference>
<keyword evidence="4 7" id="KW-0812">Transmembrane</keyword>
<keyword evidence="3" id="KW-1003">Cell membrane</keyword>
<evidence type="ECO:0000256" key="4">
    <source>
        <dbReference type="ARBA" id="ARBA00022692"/>
    </source>
</evidence>
<comment type="subcellular location">
    <subcellularLocation>
        <location evidence="1">Cell membrane</location>
        <topology evidence="1">Multi-pass membrane protein</topology>
    </subcellularLocation>
</comment>
<comment type="caution">
    <text evidence="8">The sequence shown here is derived from an EMBL/GenBank/DDBJ whole genome shotgun (WGS) entry which is preliminary data.</text>
</comment>